<dbReference type="EMBL" id="CP013652">
    <property type="protein sequence ID" value="ALS20909.1"/>
    <property type="molecule type" value="Genomic_DNA"/>
</dbReference>
<proteinExistence type="predicted"/>
<dbReference type="KEGG" id="pnp:IJ22_05220"/>
<organism evidence="2 3">
    <name type="scientific">Paenibacillus naphthalenovorans</name>
    <dbReference type="NCBI Taxonomy" id="162209"/>
    <lineage>
        <taxon>Bacteria</taxon>
        <taxon>Bacillati</taxon>
        <taxon>Bacillota</taxon>
        <taxon>Bacilli</taxon>
        <taxon>Bacillales</taxon>
        <taxon>Paenibacillaceae</taxon>
        <taxon>Paenibacillus</taxon>
    </lineage>
</organism>
<dbReference type="PATRIC" id="fig|162209.4.peg.554"/>
<dbReference type="RefSeq" id="WP_137669905.1">
    <property type="nucleotide sequence ID" value="NZ_BJCS01000002.1"/>
</dbReference>
<gene>
    <name evidence="2" type="ORF">IJ22_05220</name>
</gene>
<reference evidence="3" key="1">
    <citation type="submission" date="2015-12" db="EMBL/GenBank/DDBJ databases">
        <title>Complete genome sequences of two moderately thermophilic Paenibacillus species.</title>
        <authorList>
            <person name="Butler R.III."/>
            <person name="Wang J."/>
            <person name="Stark B.C."/>
            <person name="Pombert J.-F."/>
        </authorList>
    </citation>
    <scope>NUCLEOTIDE SEQUENCE [LARGE SCALE GENOMIC DNA]</scope>
    <source>
        <strain evidence="3">32O-Y</strain>
    </source>
</reference>
<keyword evidence="3" id="KW-1185">Reference proteome</keyword>
<dbReference type="STRING" id="162209.IJ22_05220"/>
<accession>A0A0U2W0J7</accession>
<feature type="domain" description="MrpR C-terminal catalytic" evidence="1">
    <location>
        <begin position="5"/>
        <end position="107"/>
    </location>
</feature>
<evidence type="ECO:0000313" key="3">
    <source>
        <dbReference type="Proteomes" id="UP000061660"/>
    </source>
</evidence>
<reference evidence="2 3" key="2">
    <citation type="journal article" date="2016" name="Genome Announc.">
        <title>Complete Genome Sequences of Two Interactive Moderate Thermophiles, Paenibacillus napthalenovorans 32O-Y and Paenibacillus sp. 32O-W.</title>
        <authorList>
            <person name="Butler R.R.III."/>
            <person name="Wang J."/>
            <person name="Stark B.C."/>
            <person name="Pombert J.F."/>
        </authorList>
    </citation>
    <scope>NUCLEOTIDE SEQUENCE [LARGE SCALE GENOMIC DNA]</scope>
    <source>
        <strain evidence="2 3">32O-Y</strain>
    </source>
</reference>
<dbReference type="Proteomes" id="UP000061660">
    <property type="component" value="Chromosome"/>
</dbReference>
<dbReference type="OrthoDB" id="2621008at2"/>
<evidence type="ECO:0000313" key="2">
    <source>
        <dbReference type="EMBL" id="ALS20909.1"/>
    </source>
</evidence>
<dbReference type="AlphaFoldDB" id="A0A0U2W0J7"/>
<sequence>MTNLTLENLYFIERQCLNPQDAIIIRLLMEGVEIHEIVYLKKDSLDGSNRILTVIDCLEQKRTIKVSERCAELYQNAVKQTHYFFYNDDDPAHRTSVTLKDSPYLIRVCLKDYIANESMIIELDSVILRTIYTRLRSLASFFSLPQISYLTTVRLDMAQKVFA</sequence>
<dbReference type="Pfam" id="PF22823">
    <property type="entry name" value="MrpR_C_cat"/>
    <property type="match status" value="1"/>
</dbReference>
<evidence type="ECO:0000259" key="1">
    <source>
        <dbReference type="Pfam" id="PF22823"/>
    </source>
</evidence>
<dbReference type="InterPro" id="IPR055008">
    <property type="entry name" value="MrpR_C_cat"/>
</dbReference>
<name>A0A0U2W0J7_9BACL</name>
<protein>
    <recommendedName>
        <fullName evidence="1">MrpR C-terminal catalytic domain-containing protein</fullName>
    </recommendedName>
</protein>